<dbReference type="GO" id="GO:0046872">
    <property type="term" value="F:metal ion binding"/>
    <property type="evidence" value="ECO:0007669"/>
    <property type="project" value="InterPro"/>
</dbReference>
<dbReference type="FunFam" id="3.30.1490.20:FF:000003">
    <property type="entry name" value="acetyl-CoA carboxylase isoform X1"/>
    <property type="match status" value="1"/>
</dbReference>
<keyword evidence="10" id="KW-0092">Biotin</keyword>
<evidence type="ECO:0000313" key="21">
    <source>
        <dbReference type="EMBL" id="KAF8570566.1"/>
    </source>
</evidence>
<dbReference type="Pfam" id="PF02786">
    <property type="entry name" value="CPSase_L_D2"/>
    <property type="match status" value="1"/>
</dbReference>
<evidence type="ECO:0000256" key="4">
    <source>
        <dbReference type="ARBA" id="ARBA00022598"/>
    </source>
</evidence>
<keyword evidence="5 14" id="KW-0547">Nucleotide-binding</keyword>
<keyword evidence="8" id="KW-0443">Lipid metabolism</keyword>
<gene>
    <name evidence="21" type="ORF">P879_00278</name>
</gene>
<evidence type="ECO:0000259" key="18">
    <source>
        <dbReference type="PROSITE" id="PS50979"/>
    </source>
</evidence>
<dbReference type="GO" id="GO:0004075">
    <property type="term" value="F:biotin carboxylase activity"/>
    <property type="evidence" value="ECO:0007669"/>
    <property type="project" value="UniProtKB-EC"/>
</dbReference>
<dbReference type="SUPFAM" id="SSF52440">
    <property type="entry name" value="PreATP-grasp domain"/>
    <property type="match status" value="1"/>
</dbReference>
<dbReference type="InterPro" id="IPR034733">
    <property type="entry name" value="AcCoA_carboxyl_beta"/>
</dbReference>
<dbReference type="InterPro" id="IPR000089">
    <property type="entry name" value="Biotin_lipoyl"/>
</dbReference>
<dbReference type="FunFam" id="2.40.460.10:FF:000001">
    <property type="entry name" value="Acetyl-CoA carboxylase 1"/>
    <property type="match status" value="1"/>
</dbReference>
<feature type="domain" description="Biotin carboxylation" evidence="18">
    <location>
        <begin position="56"/>
        <end position="635"/>
    </location>
</feature>
<protein>
    <recommendedName>
        <fullName evidence="23">Acetyl-CoA carboxylase</fullName>
    </recommendedName>
</protein>
<dbReference type="GO" id="GO:0006633">
    <property type="term" value="P:fatty acid biosynthetic process"/>
    <property type="evidence" value="ECO:0007669"/>
    <property type="project" value="UniProtKB-KW"/>
</dbReference>
<evidence type="ECO:0000256" key="13">
    <source>
        <dbReference type="ARBA" id="ARBA00048600"/>
    </source>
</evidence>
<keyword evidence="22" id="KW-1185">Reference proteome</keyword>
<feature type="compositionally biased region" description="Pro residues" evidence="15">
    <location>
        <begin position="2729"/>
        <end position="2750"/>
    </location>
</feature>
<dbReference type="FunFam" id="2.40.50.100:FF:000005">
    <property type="entry name" value="Acetyl-CoA carboxylase 1"/>
    <property type="match status" value="1"/>
</dbReference>
<dbReference type="Pfam" id="PF08326">
    <property type="entry name" value="ACC_central"/>
    <property type="match status" value="2"/>
</dbReference>
<feature type="domain" description="ATP-grasp" evidence="17">
    <location>
        <begin position="287"/>
        <end position="482"/>
    </location>
</feature>
<dbReference type="CDD" id="cd06850">
    <property type="entry name" value="biotinyl_domain"/>
    <property type="match status" value="1"/>
</dbReference>
<name>A0A8T0DTA2_9TREM</name>
<dbReference type="Gene3D" id="2.40.460.10">
    <property type="entry name" value="Biotin dependent carboxylase carboxyltransferase"/>
    <property type="match status" value="1"/>
</dbReference>
<dbReference type="Gene3D" id="2.40.50.100">
    <property type="match status" value="1"/>
</dbReference>
<dbReference type="Gene3D" id="3.90.226.10">
    <property type="entry name" value="2-enoyl-CoA Hydratase, Chain A, domain 1"/>
    <property type="match status" value="2"/>
</dbReference>
<comment type="catalytic activity">
    <reaction evidence="13">
        <text>N(6)-biotinyl-L-lysyl-[protein] + hydrogencarbonate + ATP = N(6)-carboxybiotinyl-L-lysyl-[protein] + ADP + phosphate + H(+)</text>
        <dbReference type="Rhea" id="RHEA:13501"/>
        <dbReference type="Rhea" id="RHEA-COMP:10505"/>
        <dbReference type="Rhea" id="RHEA-COMP:10506"/>
        <dbReference type="ChEBI" id="CHEBI:15378"/>
        <dbReference type="ChEBI" id="CHEBI:17544"/>
        <dbReference type="ChEBI" id="CHEBI:30616"/>
        <dbReference type="ChEBI" id="CHEBI:43474"/>
        <dbReference type="ChEBI" id="CHEBI:83144"/>
        <dbReference type="ChEBI" id="CHEBI:83145"/>
        <dbReference type="ChEBI" id="CHEBI:456216"/>
        <dbReference type="EC" id="6.3.4.14"/>
    </reaction>
</comment>
<dbReference type="InterPro" id="IPR013815">
    <property type="entry name" value="ATP_grasp_subdomain_1"/>
</dbReference>
<evidence type="ECO:0000259" key="19">
    <source>
        <dbReference type="PROSITE" id="PS50980"/>
    </source>
</evidence>
<dbReference type="PROSITE" id="PS00867">
    <property type="entry name" value="CPSASE_2"/>
    <property type="match status" value="1"/>
</dbReference>
<dbReference type="SUPFAM" id="SSF52096">
    <property type="entry name" value="ClpP/crotonase"/>
    <property type="match status" value="2"/>
</dbReference>
<dbReference type="Gene3D" id="3.40.50.20">
    <property type="match status" value="1"/>
</dbReference>
<dbReference type="PANTHER" id="PTHR45728:SF3">
    <property type="entry name" value="ACETYL-COA CARBOXYLASE"/>
    <property type="match status" value="1"/>
</dbReference>
<dbReference type="OrthoDB" id="14612at2759"/>
<feature type="domain" description="CoA carboxyltransferase N-terminal" evidence="19">
    <location>
        <begin position="1883"/>
        <end position="2263"/>
    </location>
</feature>
<dbReference type="InterPro" id="IPR013537">
    <property type="entry name" value="AcCoA_COase_cen"/>
</dbReference>
<comment type="caution">
    <text evidence="21">The sequence shown here is derived from an EMBL/GenBank/DDBJ whole genome shotgun (WGS) entry which is preliminary data.</text>
</comment>
<keyword evidence="6" id="KW-0276">Fatty acid metabolism</keyword>
<dbReference type="GO" id="GO:0005524">
    <property type="term" value="F:ATP binding"/>
    <property type="evidence" value="ECO:0007669"/>
    <property type="project" value="UniProtKB-UniRule"/>
</dbReference>
<dbReference type="InterPro" id="IPR029045">
    <property type="entry name" value="ClpP/crotonase-like_dom_sf"/>
</dbReference>
<evidence type="ECO:0000256" key="5">
    <source>
        <dbReference type="ARBA" id="ARBA00022741"/>
    </source>
</evidence>
<dbReference type="Proteomes" id="UP000699462">
    <property type="component" value="Unassembled WGS sequence"/>
</dbReference>
<dbReference type="GO" id="GO:0005739">
    <property type="term" value="C:mitochondrion"/>
    <property type="evidence" value="ECO:0007669"/>
    <property type="project" value="TreeGrafter"/>
</dbReference>
<dbReference type="PROSITE" id="PS50968">
    <property type="entry name" value="BIOTINYL_LIPOYL"/>
    <property type="match status" value="1"/>
</dbReference>
<feature type="region of interest" description="Disordered" evidence="15">
    <location>
        <begin position="233"/>
        <end position="263"/>
    </location>
</feature>
<keyword evidence="9" id="KW-0275">Fatty acid biosynthesis</keyword>
<dbReference type="InterPro" id="IPR011763">
    <property type="entry name" value="COA_CT_C"/>
</dbReference>
<feature type="region of interest" description="Disordered" evidence="15">
    <location>
        <begin position="1145"/>
        <end position="1165"/>
    </location>
</feature>
<evidence type="ECO:0000256" key="10">
    <source>
        <dbReference type="ARBA" id="ARBA00023267"/>
    </source>
</evidence>
<dbReference type="FunFam" id="3.40.50.20:FF:000005">
    <property type="entry name" value="acetyl-CoA carboxylase isoform X2"/>
    <property type="match status" value="1"/>
</dbReference>
<keyword evidence="11" id="KW-0511">Multifunctional enzyme</keyword>
<evidence type="ECO:0000259" key="16">
    <source>
        <dbReference type="PROSITE" id="PS50968"/>
    </source>
</evidence>
<dbReference type="PROSITE" id="PS50975">
    <property type="entry name" value="ATP_GRASP"/>
    <property type="match status" value="1"/>
</dbReference>
<evidence type="ECO:0000256" key="9">
    <source>
        <dbReference type="ARBA" id="ARBA00023160"/>
    </source>
</evidence>
<dbReference type="InterPro" id="IPR005482">
    <property type="entry name" value="Biotin_COase_C"/>
</dbReference>
<evidence type="ECO:0000256" key="1">
    <source>
        <dbReference type="ARBA" id="ARBA00001953"/>
    </source>
</evidence>
<evidence type="ECO:0000256" key="8">
    <source>
        <dbReference type="ARBA" id="ARBA00023098"/>
    </source>
</evidence>
<organism evidence="21 22">
    <name type="scientific">Paragonimus westermani</name>
    <dbReference type="NCBI Taxonomy" id="34504"/>
    <lineage>
        <taxon>Eukaryota</taxon>
        <taxon>Metazoa</taxon>
        <taxon>Spiralia</taxon>
        <taxon>Lophotrochozoa</taxon>
        <taxon>Platyhelminthes</taxon>
        <taxon>Trematoda</taxon>
        <taxon>Digenea</taxon>
        <taxon>Plagiorchiida</taxon>
        <taxon>Troglotremata</taxon>
        <taxon>Troglotrematidae</taxon>
        <taxon>Paragonimus</taxon>
    </lineage>
</organism>
<feature type="domain" description="Lipoyl-binding" evidence="16">
    <location>
        <begin position="762"/>
        <end position="836"/>
    </location>
</feature>
<dbReference type="InterPro" id="IPR049076">
    <property type="entry name" value="ACCA"/>
</dbReference>
<dbReference type="Gene3D" id="3.30.470.20">
    <property type="entry name" value="ATP-grasp fold, B domain"/>
    <property type="match status" value="1"/>
</dbReference>
<dbReference type="PANTHER" id="PTHR45728">
    <property type="entry name" value="ACETYL-COA CARBOXYLASE, ISOFORM A"/>
    <property type="match status" value="1"/>
</dbReference>
<feature type="domain" description="CoA carboxyltransferase C-terminal" evidence="20">
    <location>
        <begin position="2298"/>
        <end position="2659"/>
    </location>
</feature>
<evidence type="ECO:0000259" key="20">
    <source>
        <dbReference type="PROSITE" id="PS50989"/>
    </source>
</evidence>
<accession>A0A8T0DTA2</accession>
<comment type="catalytic activity">
    <reaction evidence="12">
        <text>hydrogencarbonate + acetyl-CoA + ATP = malonyl-CoA + ADP + phosphate + H(+)</text>
        <dbReference type="Rhea" id="RHEA:11308"/>
        <dbReference type="ChEBI" id="CHEBI:15378"/>
        <dbReference type="ChEBI" id="CHEBI:17544"/>
        <dbReference type="ChEBI" id="CHEBI:30616"/>
        <dbReference type="ChEBI" id="CHEBI:43474"/>
        <dbReference type="ChEBI" id="CHEBI:57288"/>
        <dbReference type="ChEBI" id="CHEBI:57384"/>
        <dbReference type="ChEBI" id="CHEBI:456216"/>
        <dbReference type="EC" id="6.4.1.2"/>
    </reaction>
</comment>
<keyword evidence="7 14" id="KW-0067">ATP-binding</keyword>
<dbReference type="GO" id="GO:0003989">
    <property type="term" value="F:acetyl-CoA carboxylase activity"/>
    <property type="evidence" value="ECO:0007669"/>
    <property type="project" value="UniProtKB-EC"/>
</dbReference>
<reference evidence="21 22" key="1">
    <citation type="submission" date="2019-07" db="EMBL/GenBank/DDBJ databases">
        <title>Annotation for the trematode Paragonimus westermani.</title>
        <authorList>
            <person name="Choi Y.-J."/>
        </authorList>
    </citation>
    <scope>NUCLEOTIDE SEQUENCE [LARGE SCALE GENOMIC DNA]</scope>
    <source>
        <strain evidence="21">180907_Pwestermani</strain>
    </source>
</reference>
<dbReference type="InterPro" id="IPR005481">
    <property type="entry name" value="BC-like_N"/>
</dbReference>
<feature type="region of interest" description="Disordered" evidence="15">
    <location>
        <begin position="1"/>
        <end position="29"/>
    </location>
</feature>
<dbReference type="PROSITE" id="PS00188">
    <property type="entry name" value="BIOTIN"/>
    <property type="match status" value="1"/>
</dbReference>
<proteinExistence type="predicted"/>
<dbReference type="Pfam" id="PF02785">
    <property type="entry name" value="Biotin_carb_C"/>
    <property type="match status" value="1"/>
</dbReference>
<evidence type="ECO:0000256" key="7">
    <source>
        <dbReference type="ARBA" id="ARBA00022840"/>
    </source>
</evidence>
<dbReference type="SUPFAM" id="SSF51246">
    <property type="entry name" value="Rudiment single hybrid motif"/>
    <property type="match status" value="1"/>
</dbReference>
<feature type="region of interest" description="Disordered" evidence="15">
    <location>
        <begin position="2729"/>
        <end position="2764"/>
    </location>
</feature>
<dbReference type="InterPro" id="IPR011764">
    <property type="entry name" value="Biotin_carboxylation_dom"/>
</dbReference>
<dbReference type="InterPro" id="IPR011053">
    <property type="entry name" value="Single_hybrid_motif"/>
</dbReference>
<dbReference type="PROSITE" id="PS00866">
    <property type="entry name" value="CPSASE_1"/>
    <property type="match status" value="1"/>
</dbReference>
<dbReference type="PROSITE" id="PS50989">
    <property type="entry name" value="COA_CT_CTER"/>
    <property type="match status" value="1"/>
</dbReference>
<comment type="cofactor">
    <cofactor evidence="1">
        <name>biotin</name>
        <dbReference type="ChEBI" id="CHEBI:57586"/>
    </cofactor>
</comment>
<evidence type="ECO:0000256" key="11">
    <source>
        <dbReference type="ARBA" id="ARBA00023268"/>
    </source>
</evidence>
<evidence type="ECO:0000256" key="2">
    <source>
        <dbReference type="ARBA" id="ARBA00004956"/>
    </source>
</evidence>
<evidence type="ECO:0008006" key="23">
    <source>
        <dbReference type="Google" id="ProtNLM"/>
    </source>
</evidence>
<dbReference type="Pfam" id="PF01039">
    <property type="entry name" value="Carboxyl_trans"/>
    <property type="match status" value="1"/>
</dbReference>
<comment type="pathway">
    <text evidence="2">Lipid metabolism; malonyl-CoA biosynthesis; malonyl-CoA from acetyl-CoA: step 1/1.</text>
</comment>
<dbReference type="InterPro" id="IPR011762">
    <property type="entry name" value="COA_CT_N"/>
</dbReference>
<feature type="compositionally biased region" description="Polar residues" evidence="15">
    <location>
        <begin position="233"/>
        <end position="245"/>
    </location>
</feature>
<dbReference type="Pfam" id="PF21385">
    <property type="entry name" value="ACCA_BT"/>
    <property type="match status" value="1"/>
</dbReference>
<dbReference type="Pfam" id="PF00364">
    <property type="entry name" value="Biotin_lipoyl"/>
    <property type="match status" value="1"/>
</dbReference>
<dbReference type="InterPro" id="IPR016185">
    <property type="entry name" value="PreATP-grasp_dom_sf"/>
</dbReference>
<dbReference type="InterPro" id="IPR011761">
    <property type="entry name" value="ATP-grasp"/>
</dbReference>
<evidence type="ECO:0000313" key="22">
    <source>
        <dbReference type="Proteomes" id="UP000699462"/>
    </source>
</evidence>
<evidence type="ECO:0000256" key="12">
    <source>
        <dbReference type="ARBA" id="ARBA00048065"/>
    </source>
</evidence>
<evidence type="ECO:0000256" key="3">
    <source>
        <dbReference type="ARBA" id="ARBA00022516"/>
    </source>
</evidence>
<dbReference type="Gene3D" id="3.30.1490.20">
    <property type="entry name" value="ATP-grasp fold, A domain"/>
    <property type="match status" value="1"/>
</dbReference>
<dbReference type="Gene3D" id="3.90.1770.10">
    <property type="entry name" value="PreATP-grasp domain"/>
    <property type="match status" value="1"/>
</dbReference>
<dbReference type="Pfam" id="PF00289">
    <property type="entry name" value="Biotin_carb_N"/>
    <property type="match status" value="1"/>
</dbReference>
<dbReference type="SMART" id="SM00878">
    <property type="entry name" value="Biotin_carb_C"/>
    <property type="match status" value="1"/>
</dbReference>
<dbReference type="InterPro" id="IPR049074">
    <property type="entry name" value="ACCA_BT"/>
</dbReference>
<evidence type="ECO:0000259" key="17">
    <source>
        <dbReference type="PROSITE" id="PS50975"/>
    </source>
</evidence>
<dbReference type="InterPro" id="IPR005479">
    <property type="entry name" value="CPAse_ATP-bd"/>
</dbReference>
<sequence length="2976" mass="331236">MEAMGDGSVAELSAPVQTPDNVDLNSTQPVRRESLDRKVRFASLTEFVRKSGGTRTIQKILIANNGIAAVKCMRSLRKWAYAMFRDSDALAFVCMATPEDVHANAEYIKMANKTVMVPGGSNPNNYANVELILQTAVTNEVDAVWAGWGHASENPQLPEVLSKHNITFLGPSHYAMWALGDKVASTILAQSADVPTLPWSGSSLRVPLISNQSSVDSISDQPVSDHPTSFNFQSNTFDGTSHSRLNNTSSTTTTMDPLGSDQPHFYLDRPPGSYVLLKTRASHTQPPNWITPVNLVSDDLYQRACVTDAASCQSFADLIGYPIMIKAAEGGGGKGIRKASNPEEIARFFPQVQSEVPGSPIFVMKCVQKCRHLEVQLLADQYGQAISLFGRDCSVQRRHQKIIEEAPIVVAPKETIDAMERAAVRLSKLVGYVSAGTVEYLYDPCTNQFYFLELNPRLQVEHSCTEVVADVNLPACQLQIAMGIPLHQIKDIRELYRIPSHWDCPVSFEQLEKNRRPPSCYVIAARITSEDPDEGFKPRPGDVQELNFKSSQSVWGYFSVGSAGGIHEFADSQFGHCFSAAESREHARENLVLALKELSIRGDFRTTVEYLIKIMESEAFMNHKIDTDWLDKRIAQKDQVEKPDLLLGVVCTALHIADRSLRQLTRNYELHLERGQFLPSNTLTNCVDVNLVSGGTKFGVKVFRTGPSSFHLISNGSLLCIEAHRMSSDGLLVCHELASYMTYCHEDTQGYRTAINNRTMVFSKETDPSVLRSHSTGKLLQFTVADGAHVSANEVFALIEVMKLVLELRVPASGEISLKRIPGSTLEPGTELARLKLDDPTQLKILQPYNGPLLLPCDANSLERRATIQGDLKVHNTCFNALDSVGSSCASLEDQRKKRASLCTISPDHALELRSAASTNFAHSSSSHSFGSSFPLANLCQSTSTLHRLSGEKIHHHFARLLASLEQVLLGYALPEPFLTPWINQSLENLMSFLHDPRLPLLELQDTIAHLAGRLPPQLERELRTQAKLYAGQVTSVMAHFPSNQILRLIDNHIHRIRRGAGRRSPSDPTAIQSQEAEVVKFQQTVQRLVDLSERYLNGLRGHAVHVLSQLLLGYVVVERYFQHGQYDKCTRQLLARCHSTSAWANDPTNQNDHDEEEEASDTHASDARICLDSVPPALQNLIQPHSIADIVAVIFSHRQLAAKNALIVRLIELLRERRELSTTCALKGSLKALTELGATGNSKVALSARQLLISLQTPSYELRRNQAESIFLSAVDVYGNQFHPENLHKLITSETVVFDILTDFFYHANQTVASAALEVYIRRAYTAYELTSIQHIQLPNGASFVPFRFTLPSAHCLTSDQPHFRKSSNTVGFDAVNTTYVSTCVPSARFIAINSGCADEKQLDNSVLPQDPASSAVPNVDGSDRTPTVHWSPTISVAQSADGDNCSDCPTRLVTTTGARSSVNIDLVSPIGERMGAMAAFNSLNEFEESFEDIIGLFAEACTEERTVHCSLSEPSLFNFCRAHFNDSANSQSQEQPFDTCRYPAMVTFQDPPYQTLAPKGNKTSPEEEPIHILNIALKHSDGWSDISEMSSEIQLPGLTHESDTSLNSATRRVSNGLNEGDDVVQLEAFCSAHAERLRSVGIRRITFIIVKTREFPKCYTFRARDNYCEDLVYRHLEPALAFQLELNRMRNYKLEHLPTLNRRMHLYLAKSKLPVGKAAVDYRFFVRCIIRHADLLSTEASFEFLQSEAERTLLEAMDALELAHTHPDAAQTMGNHIFLNFAPILFLEDLNHLKSTIRKTVLRYARRFIRLRVTQAELKLRIRFQPSEPPVPIRVTLNDEQGFALGMDVYREVLHPTNSEILLWSLGPPRGPLHGLPALLPHEKKDYLQLKRFQARKFNTTYVYDYPKLITQALLALWSVYNPDRAADILHSTGSVDDHNLASSELLKPDKLPDIRMPIGLETIAESPNVGDIDENVVLSCTELALDAEGKLRPVFRSPGSNSIGMVMWHMVLRTPDTPTGRAIIVIANDATHMAGSFGPAEDLSFHRASHLARRLGIPRIYLASNTGARIRVAEEVKAVFRVAWLDPLHPEKGYDYLYLTPDDYEGLRAHEAVNCERLEVAGEVRYKILDIVGKSYDMSVENLRGSAMIAGETSAAYDDIFTITIVTNRAIGIGAYLARLGQRVIQVKNSHIILTGAMALNKLLGREVYSSNSQLGGVQVMANNGVSHLVASDELLALQQALDWLTYVPAERGQSVPIMYRPVPIDKVDCAPFAAILNSSPQFTNRKLTHLPFDPIDRDVEYVPSRDRSNDDPRWMFAGVMASHLICSSDSTTGVKRPTGDIRIPNESSSQPDHWLSGFFDWGTWRETLASWAAGVVVGRARLGGIPCGAITAETRSVTCHVPADPANLSTEAQVVNQAGQVWYPDSAYKTAQAITDMAREHLPLFVFASWRGFSGGMKDMYDQVLKFGSMIIDSLRRYPEPVFVYLPPHSQLRGGAWVVVDPAINPDRMEMYADPISCRAGVLEPEGTVEIKYRKSDLIKTMHRLDEKCKHLIEEIDRVQTGGPVLAENSVVDPNLSVKDQCFHLQAILESRHKELRPFYHQVACTFADLHDTPGRLLSRGLVHGLVPWSKSRSFFYARLRRRLLEFRAIRLINTVLGPDCKLHHEDDDLVEHFQKLNVTTRNITQVILGLKNLQDNEKNCAVMKDGLSEVARFADSHPTAIPPHPFLPECPPASPIRRPSPPPTAPNKVDSSQAVGRTRGSVEITDEIAKSVPQLAIRYSPKYSRSLSYLRKWFIDASTNQFHSPYSLADLITKCSDVSDENLSGEPSGSSQWKSSVDSERHIKQIVIWNEDHLAVGDWLAEQLGIEPLKHIPISANLDRNSVLVNKAARTSSRPSLVHENVDALCSVEMFERLRGFLNQSPDVTDQLGAVLTDTLDTTQRAHLVQLLSSSLQSADQQFDDSKKFPQQSLS</sequence>
<feature type="compositionally biased region" description="Polar residues" evidence="15">
    <location>
        <begin position="15"/>
        <end position="29"/>
    </location>
</feature>
<evidence type="ECO:0000256" key="6">
    <source>
        <dbReference type="ARBA" id="ARBA00022832"/>
    </source>
</evidence>
<dbReference type="PROSITE" id="PS50980">
    <property type="entry name" value="COA_CT_NTER"/>
    <property type="match status" value="1"/>
</dbReference>
<dbReference type="InterPro" id="IPR011054">
    <property type="entry name" value="Rudment_hybrid_motif"/>
</dbReference>
<dbReference type="SUPFAM" id="SSF56059">
    <property type="entry name" value="Glutathione synthetase ATP-binding domain-like"/>
    <property type="match status" value="1"/>
</dbReference>
<dbReference type="PROSITE" id="PS50979">
    <property type="entry name" value="BC"/>
    <property type="match status" value="1"/>
</dbReference>
<dbReference type="EMBL" id="JTDF01001049">
    <property type="protein sequence ID" value="KAF8570566.1"/>
    <property type="molecule type" value="Genomic_DNA"/>
</dbReference>
<dbReference type="SUPFAM" id="SSF51230">
    <property type="entry name" value="Single hybrid motif"/>
    <property type="match status" value="1"/>
</dbReference>
<keyword evidence="4" id="KW-0436">Ligase</keyword>
<dbReference type="InterPro" id="IPR001882">
    <property type="entry name" value="Biotin_BS"/>
</dbReference>
<keyword evidence="3" id="KW-0444">Lipid biosynthesis</keyword>
<evidence type="ECO:0000256" key="15">
    <source>
        <dbReference type="SAM" id="MobiDB-lite"/>
    </source>
</evidence>
<evidence type="ECO:0000256" key="14">
    <source>
        <dbReference type="PROSITE-ProRule" id="PRU00409"/>
    </source>
</evidence>